<proteinExistence type="predicted"/>
<dbReference type="InterPro" id="IPR042168">
    <property type="entry name" value="Pcp2"/>
</dbReference>
<feature type="region of interest" description="Disordered" evidence="1">
    <location>
        <begin position="75"/>
        <end position="99"/>
    </location>
</feature>
<reference evidence="2" key="3">
    <citation type="submission" date="2025-09" db="UniProtKB">
        <authorList>
            <consortium name="Ensembl"/>
        </authorList>
    </citation>
    <scope>IDENTIFICATION</scope>
</reference>
<dbReference type="Ensembl" id="ENSMMDT00005034167.1">
    <property type="protein sequence ID" value="ENSMMDP00005033426.1"/>
    <property type="gene ID" value="ENSMMDG00005015735.1"/>
</dbReference>
<dbReference type="InterPro" id="IPR011990">
    <property type="entry name" value="TPR-like_helical_dom_sf"/>
</dbReference>
<reference evidence="2" key="2">
    <citation type="submission" date="2025-08" db="UniProtKB">
        <authorList>
            <consortium name="Ensembl"/>
        </authorList>
    </citation>
    <scope>IDENTIFICATION</scope>
</reference>
<dbReference type="PANTHER" id="PTHR47503:SF1">
    <property type="entry name" value="PURKINJE CELL PROTEIN 2 HOMOLOG"/>
    <property type="match status" value="1"/>
</dbReference>
<dbReference type="Gene3D" id="1.25.40.10">
    <property type="entry name" value="Tetratricopeptide repeat domain"/>
    <property type="match status" value="1"/>
</dbReference>
<feature type="compositionally biased region" description="Polar residues" evidence="1">
    <location>
        <begin position="41"/>
        <end position="52"/>
    </location>
</feature>
<protein>
    <recommendedName>
        <fullName evidence="4">Purkinje cell protein 2</fullName>
    </recommendedName>
</protein>
<dbReference type="PANTHER" id="PTHR47503">
    <property type="entry name" value="PURKINJE CELL PROTEIN 2"/>
    <property type="match status" value="1"/>
</dbReference>
<evidence type="ECO:0000256" key="1">
    <source>
        <dbReference type="SAM" id="MobiDB-lite"/>
    </source>
</evidence>
<evidence type="ECO:0000313" key="2">
    <source>
        <dbReference type="Ensembl" id="ENSMMDP00005033426.1"/>
    </source>
</evidence>
<dbReference type="Proteomes" id="UP000472263">
    <property type="component" value="Chromosome 8"/>
</dbReference>
<dbReference type="InParanoid" id="A0A667ZKQ5"/>
<dbReference type="GO" id="GO:0005085">
    <property type="term" value="F:guanyl-nucleotide exchange factor activity"/>
    <property type="evidence" value="ECO:0007669"/>
    <property type="project" value="InterPro"/>
</dbReference>
<dbReference type="GeneTree" id="ENSGT01030000234854"/>
<keyword evidence="3" id="KW-1185">Reference proteome</keyword>
<reference evidence="2" key="1">
    <citation type="submission" date="2019-06" db="EMBL/GenBank/DDBJ databases">
        <authorList>
            <consortium name="Wellcome Sanger Institute Data Sharing"/>
        </authorList>
    </citation>
    <scope>NUCLEOTIDE SEQUENCE [LARGE SCALE GENOMIC DNA]</scope>
</reference>
<accession>A0A667ZKQ5</accession>
<dbReference type="InterPro" id="IPR003109">
    <property type="entry name" value="GoLoco_motif"/>
</dbReference>
<sequence>MGPLAGDSPEQEKILNIMNYSQRGRMDDQRCTLDPTKPAQKKNTSADSSNDDFFQTLANMQGHRLDDQRLTLASLPGFNQQSHRDDAPQSLSTPDTNKKLLSVPASPVQIASHRDPSTAIQVCYPNLLLGAGQPKLPGPSCIPVCCCCSSSSFF</sequence>
<feature type="region of interest" description="Disordered" evidence="1">
    <location>
        <begin position="20"/>
        <end position="52"/>
    </location>
</feature>
<evidence type="ECO:0008006" key="4">
    <source>
        <dbReference type="Google" id="ProtNLM"/>
    </source>
</evidence>
<dbReference type="PROSITE" id="PS50877">
    <property type="entry name" value="GOLOCO"/>
    <property type="match status" value="2"/>
</dbReference>
<name>A0A667ZKQ5_9TELE</name>
<dbReference type="SMART" id="SM00390">
    <property type="entry name" value="GoLoco"/>
    <property type="match status" value="2"/>
</dbReference>
<evidence type="ECO:0000313" key="3">
    <source>
        <dbReference type="Proteomes" id="UP000472263"/>
    </source>
</evidence>
<dbReference type="AlphaFoldDB" id="A0A667ZKQ5"/>
<organism evidence="2 3">
    <name type="scientific">Myripristis murdjan</name>
    <name type="common">pinecone soldierfish</name>
    <dbReference type="NCBI Taxonomy" id="586833"/>
    <lineage>
        <taxon>Eukaryota</taxon>
        <taxon>Metazoa</taxon>
        <taxon>Chordata</taxon>
        <taxon>Craniata</taxon>
        <taxon>Vertebrata</taxon>
        <taxon>Euteleostomi</taxon>
        <taxon>Actinopterygii</taxon>
        <taxon>Neopterygii</taxon>
        <taxon>Teleostei</taxon>
        <taxon>Neoteleostei</taxon>
        <taxon>Acanthomorphata</taxon>
        <taxon>Holocentriformes</taxon>
        <taxon>Holocentridae</taxon>
        <taxon>Myripristis</taxon>
    </lineage>
</organism>